<dbReference type="EMBL" id="CP039347">
    <property type="protein sequence ID" value="QCD85815.1"/>
    <property type="molecule type" value="Genomic_DNA"/>
</dbReference>
<evidence type="ECO:0000313" key="3">
    <source>
        <dbReference type="Proteomes" id="UP000501690"/>
    </source>
</evidence>
<reference evidence="1 3" key="1">
    <citation type="submission" date="2019-04" db="EMBL/GenBank/DDBJ databases">
        <title>An improved genome assembly and genetic linkage map for asparagus bean, Vigna unguiculata ssp. sesquipedialis.</title>
        <authorList>
            <person name="Xia Q."/>
            <person name="Zhang R."/>
            <person name="Dong Y."/>
        </authorList>
    </citation>
    <scope>NUCLEOTIDE SEQUENCE [LARGE SCALE GENOMIC DNA]</scope>
    <source>
        <tissue evidence="1">Leaf</tissue>
    </source>
</reference>
<sequence>MDLDLFGCELQVGEIENEVGSVCGLKWSLDVKENEDETMVKIGYGMFAALGISLVMENGVDGWFYEWGSKFDECEGWLGRKDEENYDGHDDCTRTVMCAR</sequence>
<keyword evidence="3" id="KW-1185">Reference proteome</keyword>
<organism evidence="1 3">
    <name type="scientific">Vigna unguiculata</name>
    <name type="common">Cowpea</name>
    <dbReference type="NCBI Taxonomy" id="3917"/>
    <lineage>
        <taxon>Eukaryota</taxon>
        <taxon>Viridiplantae</taxon>
        <taxon>Streptophyta</taxon>
        <taxon>Embryophyta</taxon>
        <taxon>Tracheophyta</taxon>
        <taxon>Spermatophyta</taxon>
        <taxon>Magnoliopsida</taxon>
        <taxon>eudicotyledons</taxon>
        <taxon>Gunneridae</taxon>
        <taxon>Pentapetalae</taxon>
        <taxon>rosids</taxon>
        <taxon>fabids</taxon>
        <taxon>Fabales</taxon>
        <taxon>Fabaceae</taxon>
        <taxon>Papilionoideae</taxon>
        <taxon>50 kb inversion clade</taxon>
        <taxon>NPAAA clade</taxon>
        <taxon>indigoferoid/millettioid clade</taxon>
        <taxon>Phaseoleae</taxon>
        <taxon>Vigna</taxon>
    </lineage>
</organism>
<protein>
    <submittedName>
        <fullName evidence="1">Uncharacterized protein</fullName>
    </submittedName>
</protein>
<dbReference type="AlphaFoldDB" id="A0A4D6LBS1"/>
<proteinExistence type="predicted"/>
<gene>
    <name evidence="1" type="ORF">DEO72_LG3g335</name>
    <name evidence="2" type="ORF">DEO72_LG3g336</name>
</gene>
<accession>A0A4D6LBS1</accession>
<name>A0A4D6LBS1_VIGUN</name>
<evidence type="ECO:0000313" key="1">
    <source>
        <dbReference type="EMBL" id="QCD85814.1"/>
    </source>
</evidence>
<dbReference type="Proteomes" id="UP000501690">
    <property type="component" value="Linkage Group LG3"/>
</dbReference>
<dbReference type="EMBL" id="CP039347">
    <property type="protein sequence ID" value="QCD85814.1"/>
    <property type="molecule type" value="Genomic_DNA"/>
</dbReference>
<evidence type="ECO:0000313" key="2">
    <source>
        <dbReference type="EMBL" id="QCD85815.1"/>
    </source>
</evidence>